<evidence type="ECO:0000313" key="3">
    <source>
        <dbReference type="Proteomes" id="UP000231383"/>
    </source>
</evidence>
<feature type="transmembrane region" description="Helical" evidence="1">
    <location>
        <begin position="12"/>
        <end position="30"/>
    </location>
</feature>
<dbReference type="AlphaFoldDB" id="A0A2M8EWB4"/>
<keyword evidence="1" id="KW-0812">Transmembrane</keyword>
<dbReference type="Proteomes" id="UP000231383">
    <property type="component" value="Unassembled WGS sequence"/>
</dbReference>
<reference evidence="3" key="1">
    <citation type="submission" date="2017-09" db="EMBL/GenBank/DDBJ databases">
        <title>Depth-based differentiation of microbial function through sediment-hosted aquifers and enrichment of novel symbionts in the deep terrestrial subsurface.</title>
        <authorList>
            <person name="Probst A.J."/>
            <person name="Ladd B."/>
            <person name="Jarett J.K."/>
            <person name="Geller-Mcgrath D.E."/>
            <person name="Sieber C.M.K."/>
            <person name="Emerson J.B."/>
            <person name="Anantharaman K."/>
            <person name="Thomas B.C."/>
            <person name="Malmstrom R."/>
            <person name="Stieglmeier M."/>
            <person name="Klingl A."/>
            <person name="Woyke T."/>
            <person name="Ryan C.M."/>
            <person name="Banfield J.F."/>
        </authorList>
    </citation>
    <scope>NUCLEOTIDE SEQUENCE [LARGE SCALE GENOMIC DNA]</scope>
</reference>
<accession>A0A2M8EWB4</accession>
<organism evidence="2 3">
    <name type="scientific">Candidatus Roizmanbacteria bacterium CG_4_9_14_0_2_um_filter_39_13</name>
    <dbReference type="NCBI Taxonomy" id="1974839"/>
    <lineage>
        <taxon>Bacteria</taxon>
        <taxon>Candidatus Roizmaniibacteriota</taxon>
    </lineage>
</organism>
<name>A0A2M8EWB4_9BACT</name>
<sequence>MKNMEQSQKQYIIFGIIIFVLLAVGVYFYMRTKPATQNKDDKKSVFDEPEEVIPTVDSSVKARIEGSTEATITIDGIPAETTGIEYELSYKTKSGSIEGVFGTMEVDEAASATEEVTFGTCSSGVCRYHDIDGPVNGVFKFSGSYGERLLETSFDL</sequence>
<dbReference type="EMBL" id="PFSC01000188">
    <property type="protein sequence ID" value="PJC30153.1"/>
    <property type="molecule type" value="Genomic_DNA"/>
</dbReference>
<comment type="caution">
    <text evidence="2">The sequence shown here is derived from an EMBL/GenBank/DDBJ whole genome shotgun (WGS) entry which is preliminary data.</text>
</comment>
<evidence type="ECO:0000313" key="2">
    <source>
        <dbReference type="EMBL" id="PJC30153.1"/>
    </source>
</evidence>
<gene>
    <name evidence="2" type="ORF">CO051_07150</name>
</gene>
<evidence type="ECO:0000256" key="1">
    <source>
        <dbReference type="SAM" id="Phobius"/>
    </source>
</evidence>
<protein>
    <submittedName>
        <fullName evidence="2">Uncharacterized protein</fullName>
    </submittedName>
</protein>
<proteinExistence type="predicted"/>
<keyword evidence="1" id="KW-1133">Transmembrane helix</keyword>
<keyword evidence="1" id="KW-0472">Membrane</keyword>